<sequence length="175" mass="19153">MNVPRHEFSVLQTWVATSGCWTAASVLLPDERLAVYAAPVLGVLLVVATMLAHRRLNVPERQRPTLLTFVSTFPTLFGLAAAAVATHGAVSQGMPLEAVVSSLLDLYADKLLIIKLFLAAYLAEQSIPLLKLLGRKVKRWFIAAGRCWLRALKPELEDLVDALNEGDQPPGSKKR</sequence>
<keyword evidence="1" id="KW-1133">Transmembrane helix</keyword>
<organism evidence="2 3">
    <name type="scientific">Lentzea atacamensis</name>
    <dbReference type="NCBI Taxonomy" id="531938"/>
    <lineage>
        <taxon>Bacteria</taxon>
        <taxon>Bacillati</taxon>
        <taxon>Actinomycetota</taxon>
        <taxon>Actinomycetes</taxon>
        <taxon>Pseudonocardiales</taxon>
        <taxon>Pseudonocardiaceae</taxon>
        <taxon>Lentzea</taxon>
    </lineage>
</organism>
<keyword evidence="1" id="KW-0472">Membrane</keyword>
<dbReference type="PROSITE" id="PS51257">
    <property type="entry name" value="PROKAR_LIPOPROTEIN"/>
    <property type="match status" value="1"/>
</dbReference>
<evidence type="ECO:0008006" key="4">
    <source>
        <dbReference type="Google" id="ProtNLM"/>
    </source>
</evidence>
<feature type="transmembrane region" description="Helical" evidence="1">
    <location>
        <begin position="33"/>
        <end position="53"/>
    </location>
</feature>
<proteinExistence type="predicted"/>
<protein>
    <recommendedName>
        <fullName evidence="4">Transmembrane protein</fullName>
    </recommendedName>
</protein>
<feature type="transmembrane region" description="Helical" evidence="1">
    <location>
        <begin position="65"/>
        <end position="90"/>
    </location>
</feature>
<evidence type="ECO:0000256" key="1">
    <source>
        <dbReference type="SAM" id="Phobius"/>
    </source>
</evidence>
<evidence type="ECO:0000313" key="3">
    <source>
        <dbReference type="Proteomes" id="UP000248714"/>
    </source>
</evidence>
<reference evidence="2 3" key="1">
    <citation type="submission" date="2018-06" db="EMBL/GenBank/DDBJ databases">
        <title>Genomic Encyclopedia of Type Strains, Phase IV (KMG-IV): sequencing the most valuable type-strain genomes for metagenomic binning, comparative biology and taxonomic classification.</title>
        <authorList>
            <person name="Goeker M."/>
        </authorList>
    </citation>
    <scope>NUCLEOTIDE SEQUENCE [LARGE SCALE GENOMIC DNA]</scope>
    <source>
        <strain evidence="2 3">DSM 45479</strain>
    </source>
</reference>
<dbReference type="EMBL" id="QLTT01000013">
    <property type="protein sequence ID" value="RAS59709.1"/>
    <property type="molecule type" value="Genomic_DNA"/>
</dbReference>
<gene>
    <name evidence="2" type="ORF">C8D87_1139</name>
</gene>
<keyword evidence="1" id="KW-0812">Transmembrane</keyword>
<keyword evidence="3" id="KW-1185">Reference proteome</keyword>
<comment type="caution">
    <text evidence="2">The sequence shown here is derived from an EMBL/GenBank/DDBJ whole genome shotgun (WGS) entry which is preliminary data.</text>
</comment>
<name>A0ABX9DYS5_9PSEU</name>
<dbReference type="RefSeq" id="WP_146772014.1">
    <property type="nucleotide sequence ID" value="NZ_QLTT01000013.1"/>
</dbReference>
<accession>A0ABX9DYS5</accession>
<feature type="transmembrane region" description="Helical" evidence="1">
    <location>
        <begin position="110"/>
        <end position="130"/>
    </location>
</feature>
<evidence type="ECO:0000313" key="2">
    <source>
        <dbReference type="EMBL" id="RAS59709.1"/>
    </source>
</evidence>
<dbReference type="Proteomes" id="UP000248714">
    <property type="component" value="Unassembled WGS sequence"/>
</dbReference>